<keyword evidence="2" id="KW-1185">Reference proteome</keyword>
<gene>
    <name evidence="1" type="ORF">MRB53_034515</name>
</gene>
<dbReference type="EMBL" id="CM056820">
    <property type="protein sequence ID" value="KAJ8615143.1"/>
    <property type="molecule type" value="Genomic_DNA"/>
</dbReference>
<evidence type="ECO:0000313" key="1">
    <source>
        <dbReference type="EMBL" id="KAJ8615143.1"/>
    </source>
</evidence>
<evidence type="ECO:0000313" key="2">
    <source>
        <dbReference type="Proteomes" id="UP001234297"/>
    </source>
</evidence>
<reference evidence="1 2" key="1">
    <citation type="journal article" date="2022" name="Hortic Res">
        <title>A haplotype resolved chromosomal level avocado genome allows analysis of novel avocado genes.</title>
        <authorList>
            <person name="Nath O."/>
            <person name="Fletcher S.J."/>
            <person name="Hayward A."/>
            <person name="Shaw L.M."/>
            <person name="Masouleh A.K."/>
            <person name="Furtado A."/>
            <person name="Henry R.J."/>
            <person name="Mitter N."/>
        </authorList>
    </citation>
    <scope>NUCLEOTIDE SEQUENCE [LARGE SCALE GENOMIC DNA]</scope>
    <source>
        <strain evidence="2">cv. Hass</strain>
    </source>
</reference>
<comment type="caution">
    <text evidence="1">The sequence shown here is derived from an EMBL/GenBank/DDBJ whole genome shotgun (WGS) entry which is preliminary data.</text>
</comment>
<dbReference type="Proteomes" id="UP001234297">
    <property type="component" value="Chromosome 12"/>
</dbReference>
<organism evidence="1 2">
    <name type="scientific">Persea americana</name>
    <name type="common">Avocado</name>
    <dbReference type="NCBI Taxonomy" id="3435"/>
    <lineage>
        <taxon>Eukaryota</taxon>
        <taxon>Viridiplantae</taxon>
        <taxon>Streptophyta</taxon>
        <taxon>Embryophyta</taxon>
        <taxon>Tracheophyta</taxon>
        <taxon>Spermatophyta</taxon>
        <taxon>Magnoliopsida</taxon>
        <taxon>Magnoliidae</taxon>
        <taxon>Laurales</taxon>
        <taxon>Lauraceae</taxon>
        <taxon>Persea</taxon>
    </lineage>
</organism>
<protein>
    <submittedName>
        <fullName evidence="1">Uncharacterized protein</fullName>
    </submittedName>
</protein>
<accession>A0ACC2K209</accession>
<name>A0ACC2K209_PERAE</name>
<proteinExistence type="predicted"/>
<sequence>MYNMLHVAYTYDAGPNAVLIARNRTAASLLLKRLLFYFPPSPDTELTSYLLGDKSILEAAGLQTMKDVENLQAPPEIKGGISVDKNSGSVSYFICTRPGRGPTLVVDEDQALIDPRTGIPKKTGPYFGCFDEFARQSHGSLVDGIDCL</sequence>